<organism evidence="1 2">
    <name type="scientific">Segetibacter aerophilus</name>
    <dbReference type="NCBI Taxonomy" id="670293"/>
    <lineage>
        <taxon>Bacteria</taxon>
        <taxon>Pseudomonadati</taxon>
        <taxon>Bacteroidota</taxon>
        <taxon>Chitinophagia</taxon>
        <taxon>Chitinophagales</taxon>
        <taxon>Chitinophagaceae</taxon>
        <taxon>Segetibacter</taxon>
    </lineage>
</organism>
<dbReference type="Pfam" id="PF20321">
    <property type="entry name" value="DUF6616"/>
    <property type="match status" value="1"/>
</dbReference>
<gene>
    <name evidence="1" type="ORF">SAE01_00390</name>
</gene>
<sequence>MNVYLILNQNQNESNMKTYVELWKAKAAWNDLSKEERGNYMNALGPAIQQLLDNGVKIISWGVNDSSTYNRVDYDFFAVWTFPNDEATQSFEKMVEGAGWYNYFDQVNAKGDSSTPQEVIGKMIEL</sequence>
<dbReference type="Proteomes" id="UP000321513">
    <property type="component" value="Unassembled WGS sequence"/>
</dbReference>
<reference evidence="1 2" key="1">
    <citation type="submission" date="2019-07" db="EMBL/GenBank/DDBJ databases">
        <title>Whole genome shotgun sequence of Segetibacter aerophilus NBRC 106135.</title>
        <authorList>
            <person name="Hosoyama A."/>
            <person name="Uohara A."/>
            <person name="Ohji S."/>
            <person name="Ichikawa N."/>
        </authorList>
    </citation>
    <scope>NUCLEOTIDE SEQUENCE [LARGE SCALE GENOMIC DNA]</scope>
    <source>
        <strain evidence="1 2">NBRC 106135</strain>
    </source>
</reference>
<accession>A0A512B6F4</accession>
<protein>
    <recommendedName>
        <fullName evidence="3">NIPSNAP domain-containing protein</fullName>
    </recommendedName>
</protein>
<evidence type="ECO:0000313" key="2">
    <source>
        <dbReference type="Proteomes" id="UP000321513"/>
    </source>
</evidence>
<evidence type="ECO:0008006" key="3">
    <source>
        <dbReference type="Google" id="ProtNLM"/>
    </source>
</evidence>
<dbReference type="InterPro" id="IPR046724">
    <property type="entry name" value="DUF6616"/>
</dbReference>
<dbReference type="EMBL" id="BJYT01000001">
    <property type="protein sequence ID" value="GEO07543.1"/>
    <property type="molecule type" value="Genomic_DNA"/>
</dbReference>
<dbReference type="AlphaFoldDB" id="A0A512B6F4"/>
<proteinExistence type="predicted"/>
<name>A0A512B6F4_9BACT</name>
<keyword evidence="2" id="KW-1185">Reference proteome</keyword>
<evidence type="ECO:0000313" key="1">
    <source>
        <dbReference type="EMBL" id="GEO07543.1"/>
    </source>
</evidence>
<comment type="caution">
    <text evidence="1">The sequence shown here is derived from an EMBL/GenBank/DDBJ whole genome shotgun (WGS) entry which is preliminary data.</text>
</comment>